<dbReference type="RefSeq" id="XP_025382135.1">
    <property type="nucleotide sequence ID" value="XM_025532505.1"/>
</dbReference>
<dbReference type="CDD" id="cd03390">
    <property type="entry name" value="PAP2_containing_1_like"/>
    <property type="match status" value="1"/>
</dbReference>
<keyword evidence="4 6" id="KW-1133">Transmembrane helix</keyword>
<dbReference type="InterPro" id="IPR036938">
    <property type="entry name" value="PAP2/HPO_sf"/>
</dbReference>
<gene>
    <name evidence="8" type="ORF">BO83DRAFT_383588</name>
</gene>
<dbReference type="InterPro" id="IPR000326">
    <property type="entry name" value="PAP2/HPO"/>
</dbReference>
<accession>A0A317UNS9</accession>
<dbReference type="GeneID" id="37054467"/>
<dbReference type="GO" id="GO:0008195">
    <property type="term" value="F:phosphatidate phosphatase activity"/>
    <property type="evidence" value="ECO:0007669"/>
    <property type="project" value="TreeGrafter"/>
</dbReference>
<organism evidence="8 9">
    <name type="scientific">Aspergillus eucalypticola (strain CBS 122712 / IBT 29274)</name>
    <dbReference type="NCBI Taxonomy" id="1448314"/>
    <lineage>
        <taxon>Eukaryota</taxon>
        <taxon>Fungi</taxon>
        <taxon>Dikarya</taxon>
        <taxon>Ascomycota</taxon>
        <taxon>Pezizomycotina</taxon>
        <taxon>Eurotiomycetes</taxon>
        <taxon>Eurotiomycetidae</taxon>
        <taxon>Eurotiales</taxon>
        <taxon>Aspergillaceae</taxon>
        <taxon>Aspergillus</taxon>
        <taxon>Aspergillus subgen. Circumdati</taxon>
    </lineage>
</organism>
<evidence type="ECO:0000313" key="9">
    <source>
        <dbReference type="Proteomes" id="UP000246171"/>
    </source>
</evidence>
<dbReference type="AlphaFoldDB" id="A0A317UNS9"/>
<comment type="similarity">
    <text evidence="2">Belongs to the PA-phosphatase related phosphoesterase family.</text>
</comment>
<proteinExistence type="inferred from homology"/>
<keyword evidence="9" id="KW-1185">Reference proteome</keyword>
<dbReference type="SUPFAM" id="SSF48317">
    <property type="entry name" value="Acid phosphatase/Vanadium-dependent haloperoxidase"/>
    <property type="match status" value="1"/>
</dbReference>
<dbReference type="EMBL" id="MSFU01000048">
    <property type="protein sequence ID" value="PWY62162.1"/>
    <property type="molecule type" value="Genomic_DNA"/>
</dbReference>
<dbReference type="Proteomes" id="UP000246171">
    <property type="component" value="Unassembled WGS sequence"/>
</dbReference>
<dbReference type="GO" id="GO:0006644">
    <property type="term" value="P:phospholipid metabolic process"/>
    <property type="evidence" value="ECO:0007669"/>
    <property type="project" value="InterPro"/>
</dbReference>
<dbReference type="VEuPathDB" id="FungiDB:BO83DRAFT_383588"/>
<dbReference type="GO" id="GO:0046839">
    <property type="term" value="P:phospholipid dephosphorylation"/>
    <property type="evidence" value="ECO:0007669"/>
    <property type="project" value="TreeGrafter"/>
</dbReference>
<dbReference type="SMART" id="SM00014">
    <property type="entry name" value="acidPPc"/>
    <property type="match status" value="1"/>
</dbReference>
<evidence type="ECO:0000313" key="8">
    <source>
        <dbReference type="EMBL" id="PWY62162.1"/>
    </source>
</evidence>
<dbReference type="InterPro" id="IPR043216">
    <property type="entry name" value="PAP-like"/>
</dbReference>
<keyword evidence="5 6" id="KW-0472">Membrane</keyword>
<protein>
    <submittedName>
        <fullName evidence="8">Diacylglycerol pyrophosphate phosphatase</fullName>
    </submittedName>
</protein>
<dbReference type="GO" id="GO:0016020">
    <property type="term" value="C:membrane"/>
    <property type="evidence" value="ECO:0007669"/>
    <property type="project" value="UniProtKB-SubCell"/>
</dbReference>
<evidence type="ECO:0000256" key="3">
    <source>
        <dbReference type="ARBA" id="ARBA00022692"/>
    </source>
</evidence>
<feature type="transmembrane region" description="Helical" evidence="6">
    <location>
        <begin position="247"/>
        <end position="271"/>
    </location>
</feature>
<feature type="domain" description="Phosphatidic acid phosphatase type 2/haloperoxidase" evidence="7">
    <location>
        <begin position="120"/>
        <end position="301"/>
    </location>
</feature>
<dbReference type="OrthoDB" id="10030083at2759"/>
<dbReference type="PANTHER" id="PTHR10165">
    <property type="entry name" value="LIPID PHOSPHATE PHOSPHATASE"/>
    <property type="match status" value="1"/>
</dbReference>
<dbReference type="PANTHER" id="PTHR10165:SF154">
    <property type="entry name" value="PAP2 DOMAIN PROTEIN (AFU_ORTHOLOGUE AFUA_1G09730)"/>
    <property type="match status" value="1"/>
</dbReference>
<name>A0A317UNS9_ASPEC</name>
<dbReference type="Pfam" id="PF01569">
    <property type="entry name" value="PAP2"/>
    <property type="match status" value="1"/>
</dbReference>
<evidence type="ECO:0000256" key="2">
    <source>
        <dbReference type="ARBA" id="ARBA00008816"/>
    </source>
</evidence>
<evidence type="ECO:0000256" key="6">
    <source>
        <dbReference type="SAM" id="Phobius"/>
    </source>
</evidence>
<dbReference type="Gene3D" id="1.20.144.10">
    <property type="entry name" value="Phosphatidic acid phosphatase type 2/haloperoxidase"/>
    <property type="match status" value="1"/>
</dbReference>
<reference evidence="8" key="1">
    <citation type="submission" date="2016-12" db="EMBL/GenBank/DDBJ databases">
        <title>The genomes of Aspergillus section Nigri reveals drivers in fungal speciation.</title>
        <authorList>
            <consortium name="DOE Joint Genome Institute"/>
            <person name="Vesth T.C."/>
            <person name="Nybo J."/>
            <person name="Theobald S."/>
            <person name="Brandl J."/>
            <person name="Frisvad J.C."/>
            <person name="Nielsen K.F."/>
            <person name="Lyhne E.K."/>
            <person name="Kogle M.E."/>
            <person name="Kuo A."/>
            <person name="Riley R."/>
            <person name="Clum A."/>
            <person name="Nolan M."/>
            <person name="Lipzen A."/>
            <person name="Salamov A."/>
            <person name="Henrissat B."/>
            <person name="Wiebenga A."/>
            <person name="De vries R.P."/>
            <person name="Grigoriev I.V."/>
            <person name="Mortensen U.H."/>
            <person name="Andersen M.R."/>
            <person name="Baker S.E."/>
        </authorList>
    </citation>
    <scope>NUCLEOTIDE SEQUENCE</scope>
    <source>
        <strain evidence="8">CBS 122712</strain>
    </source>
</reference>
<evidence type="ECO:0000256" key="1">
    <source>
        <dbReference type="ARBA" id="ARBA00004141"/>
    </source>
</evidence>
<evidence type="ECO:0000256" key="5">
    <source>
        <dbReference type="ARBA" id="ARBA00023136"/>
    </source>
</evidence>
<evidence type="ECO:0000259" key="7">
    <source>
        <dbReference type="SMART" id="SM00014"/>
    </source>
</evidence>
<feature type="transmembrane region" description="Helical" evidence="6">
    <location>
        <begin position="204"/>
        <end position="226"/>
    </location>
</feature>
<feature type="transmembrane region" description="Helical" evidence="6">
    <location>
        <begin position="117"/>
        <end position="136"/>
    </location>
</feature>
<feature type="transmembrane region" description="Helical" evidence="6">
    <location>
        <begin position="82"/>
        <end position="105"/>
    </location>
</feature>
<keyword evidence="3 6" id="KW-0812">Transmembrane</keyword>
<comment type="subcellular location">
    <subcellularLocation>
        <location evidence="1">Membrane</location>
        <topology evidence="1">Multi-pass membrane protein</topology>
    </subcellularLocation>
</comment>
<sequence>MASTPQADADFDMLATQPRRTSKGVIASYVLDWAFIITKASHNTSILVITGGILYKITGSEHVFSLDDANISYPLKSDTVSITTVGIVCCVVPAVLIAAICLFIPLPWPRRLWEWHAGWLGLALSLAGAFFLTSGLKDVVGKPRPDLLARCQPDLANLTTYAVGGLGLQRTESPVMVTSAICKNPDATVIKAGFAAFPSGHSSFAWAGLLYLSLWLGAKFAVSVPVRSMSFSAGDGHKKTESSFSRASAVAAPPLYLLVLIAVPVGGALYICASRYMDYMHAGWDILGGSLIGIVFAILGFMWYHAPAGQGYGGWAWGPRQRVGAFGAGFGDGVCTGSGSRNMEGSRDGYQDLELGAMRASRGVMGGA</sequence>
<evidence type="ECO:0000256" key="4">
    <source>
        <dbReference type="ARBA" id="ARBA00022989"/>
    </source>
</evidence>
<comment type="caution">
    <text evidence="8">The sequence shown here is derived from an EMBL/GenBank/DDBJ whole genome shotgun (WGS) entry which is preliminary data.</text>
</comment>
<feature type="transmembrane region" description="Helical" evidence="6">
    <location>
        <begin position="283"/>
        <end position="304"/>
    </location>
</feature>